<comment type="caution">
    <text evidence="3">The sequence shown here is derived from an EMBL/GenBank/DDBJ whole genome shotgun (WGS) entry which is preliminary data.</text>
</comment>
<accession>A0A9X3LVL6</accession>
<dbReference type="PROSITE" id="PS51257">
    <property type="entry name" value="PROKAR_LIPOPROTEIN"/>
    <property type="match status" value="1"/>
</dbReference>
<reference evidence="3" key="1">
    <citation type="submission" date="2022-02" db="EMBL/GenBank/DDBJ databases">
        <title>Corynebacterium sp. from urogenital microbiome.</title>
        <authorList>
            <person name="Cappelli E.A."/>
            <person name="Ribeiro T.G."/>
            <person name="Peixe L."/>
        </authorList>
    </citation>
    <scope>NUCLEOTIDE SEQUENCE</scope>
    <source>
        <strain evidence="3">C8Ua_172</strain>
    </source>
</reference>
<protein>
    <recommendedName>
        <fullName evidence="5">Secreted protein</fullName>
    </recommendedName>
</protein>
<dbReference type="EMBL" id="JAKMUS010000007">
    <property type="protein sequence ID" value="MCZ9293980.1"/>
    <property type="molecule type" value="Genomic_DNA"/>
</dbReference>
<keyword evidence="4" id="KW-1185">Reference proteome</keyword>
<gene>
    <name evidence="3" type="ORF">L8U60_05710</name>
</gene>
<evidence type="ECO:0000256" key="2">
    <source>
        <dbReference type="SAM" id="SignalP"/>
    </source>
</evidence>
<evidence type="ECO:0000313" key="3">
    <source>
        <dbReference type="EMBL" id="MCZ9293980.1"/>
    </source>
</evidence>
<proteinExistence type="predicted"/>
<feature type="compositionally biased region" description="Basic and acidic residues" evidence="1">
    <location>
        <begin position="47"/>
        <end position="64"/>
    </location>
</feature>
<feature type="compositionally biased region" description="Polar residues" evidence="1">
    <location>
        <begin position="31"/>
        <end position="46"/>
    </location>
</feature>
<dbReference type="RefSeq" id="WP_269965411.1">
    <property type="nucleotide sequence ID" value="NZ_JAKMUS010000007.1"/>
</dbReference>
<feature type="region of interest" description="Disordered" evidence="1">
    <location>
        <begin position="31"/>
        <end position="77"/>
    </location>
</feature>
<evidence type="ECO:0000313" key="4">
    <source>
        <dbReference type="Proteomes" id="UP001146468"/>
    </source>
</evidence>
<keyword evidence="2" id="KW-0732">Signal</keyword>
<evidence type="ECO:0008006" key="5">
    <source>
        <dbReference type="Google" id="ProtNLM"/>
    </source>
</evidence>
<name>A0A9X3LVL6_9CORY</name>
<organism evidence="3 4">
    <name type="scientific">Corynebacterium meitnerae</name>
    <dbReference type="NCBI Taxonomy" id="2913498"/>
    <lineage>
        <taxon>Bacteria</taxon>
        <taxon>Bacillati</taxon>
        <taxon>Actinomycetota</taxon>
        <taxon>Actinomycetes</taxon>
        <taxon>Mycobacteriales</taxon>
        <taxon>Corynebacteriaceae</taxon>
        <taxon>Corynebacterium</taxon>
    </lineage>
</organism>
<dbReference type="Proteomes" id="UP001146468">
    <property type="component" value="Unassembled WGS sequence"/>
</dbReference>
<feature type="chain" id="PRO_5040734595" description="Secreted protein" evidence="2">
    <location>
        <begin position="30"/>
        <end position="206"/>
    </location>
</feature>
<dbReference type="AlphaFoldDB" id="A0A9X3LVL6"/>
<feature type="signal peptide" evidence="2">
    <location>
        <begin position="1"/>
        <end position="29"/>
    </location>
</feature>
<evidence type="ECO:0000256" key="1">
    <source>
        <dbReference type="SAM" id="MobiDB-lite"/>
    </source>
</evidence>
<sequence length="206" mass="21754">MKPASIAATITVLFTSATLLSLSSCTLGAFNGSSSPAESDSAQASEDTSKSDTKGTQRAKEGRISIELPDGWTENPNFKPTMNGFTTSWANDQENPTDIARMSSNQGQGPTAMANMGYFEANAQFSTTHGTEFELGKSRDLKITNADEAKLTTWTTNGSKGETVKGAWVFVSSGTGGAAGLEIMATTLSEKEIEKIIDSVEFNPEG</sequence>